<dbReference type="EMBL" id="BK032778">
    <property type="protein sequence ID" value="DAF59902.1"/>
    <property type="molecule type" value="Genomic_DNA"/>
</dbReference>
<reference evidence="1" key="1">
    <citation type="journal article" date="2021" name="Proc. Natl. Acad. Sci. U.S.A.">
        <title>A Catalog of Tens of Thousands of Viruses from Human Metagenomes Reveals Hidden Associations with Chronic Diseases.</title>
        <authorList>
            <person name="Tisza M.J."/>
            <person name="Buck C.B."/>
        </authorList>
    </citation>
    <scope>NUCLEOTIDE SEQUENCE</scope>
    <source>
        <strain evidence="1">CtwDi18</strain>
    </source>
</reference>
<name>A0A8S5T9I5_9CAUD</name>
<sequence length="57" mass="6911">MKSEDEILTEFIHKHFIEEALYDNYMRKLIADTVEFKIYLFKCRLVEAAKTILKRSK</sequence>
<accession>A0A8S5T9I5</accession>
<organism evidence="1">
    <name type="scientific">Siphoviridae sp. ctwDi18</name>
    <dbReference type="NCBI Taxonomy" id="2827970"/>
    <lineage>
        <taxon>Viruses</taxon>
        <taxon>Duplodnaviria</taxon>
        <taxon>Heunggongvirae</taxon>
        <taxon>Uroviricota</taxon>
        <taxon>Caudoviricetes</taxon>
    </lineage>
</organism>
<evidence type="ECO:0000313" key="1">
    <source>
        <dbReference type="EMBL" id="DAF59902.1"/>
    </source>
</evidence>
<protein>
    <submittedName>
        <fullName evidence="1">Uncharacterized protein</fullName>
    </submittedName>
</protein>
<proteinExistence type="predicted"/>